<feature type="region of interest" description="Disordered" evidence="1">
    <location>
        <begin position="1"/>
        <end position="102"/>
    </location>
</feature>
<keyword evidence="3" id="KW-1185">Reference proteome</keyword>
<reference evidence="2 3" key="1">
    <citation type="journal article" date="2019" name="Environ. Microbiol.">
        <title>Species interactions and distinct microbial communities in high Arctic permafrost affected cryosols are associated with the CH4 and CO2 gas fluxes.</title>
        <authorList>
            <person name="Altshuler I."/>
            <person name="Hamel J."/>
            <person name="Turney S."/>
            <person name="Magnuson E."/>
            <person name="Levesque R."/>
            <person name="Greer C."/>
            <person name="Whyte L.G."/>
        </authorList>
    </citation>
    <scope>NUCLEOTIDE SEQUENCE [LARGE SCALE GENOMIC DNA]</scope>
    <source>
        <strain evidence="2 3">E6.1</strain>
    </source>
</reference>
<accession>A0A502G4W8</accession>
<feature type="compositionally biased region" description="Low complexity" evidence="1">
    <location>
        <begin position="50"/>
        <end position="59"/>
    </location>
</feature>
<dbReference type="EMBL" id="RCZC01000001">
    <property type="protein sequence ID" value="TPG56612.1"/>
    <property type="molecule type" value="Genomic_DNA"/>
</dbReference>
<proteinExistence type="predicted"/>
<comment type="caution">
    <text evidence="2">The sequence shown here is derived from an EMBL/GenBank/DDBJ whole genome shotgun (WGS) entry which is preliminary data.</text>
</comment>
<feature type="compositionally biased region" description="Basic and acidic residues" evidence="1">
    <location>
        <begin position="60"/>
        <end position="71"/>
    </location>
</feature>
<dbReference type="AlphaFoldDB" id="A0A502G4W8"/>
<name>A0A502G4W8_9SPHN</name>
<gene>
    <name evidence="2" type="ORF">EAH76_03525</name>
</gene>
<sequence length="102" mass="10309">MGSRGRSLLAGGAEGNAHPAQPPARRPRGAGRGGVTLARQGTAPRHPRESGGPASSAGAGKERDSRFRGDDGVGASVPMQLDDRQNAPNRAIGQARSGAFEG</sequence>
<evidence type="ECO:0000313" key="3">
    <source>
        <dbReference type="Proteomes" id="UP000319931"/>
    </source>
</evidence>
<evidence type="ECO:0000256" key="1">
    <source>
        <dbReference type="SAM" id="MobiDB-lite"/>
    </source>
</evidence>
<organism evidence="2 3">
    <name type="scientific">Sphingomonas glacialis</name>
    <dbReference type="NCBI Taxonomy" id="658225"/>
    <lineage>
        <taxon>Bacteria</taxon>
        <taxon>Pseudomonadati</taxon>
        <taxon>Pseudomonadota</taxon>
        <taxon>Alphaproteobacteria</taxon>
        <taxon>Sphingomonadales</taxon>
        <taxon>Sphingomonadaceae</taxon>
        <taxon>Sphingomonas</taxon>
    </lineage>
</organism>
<evidence type="ECO:0000313" key="2">
    <source>
        <dbReference type="EMBL" id="TPG56612.1"/>
    </source>
</evidence>
<protein>
    <submittedName>
        <fullName evidence="2">Uncharacterized protein</fullName>
    </submittedName>
</protein>
<dbReference type="Proteomes" id="UP000319931">
    <property type="component" value="Unassembled WGS sequence"/>
</dbReference>